<comment type="caution">
    <text evidence="2">The sequence shown here is derived from an EMBL/GenBank/DDBJ whole genome shotgun (WGS) entry which is preliminary data.</text>
</comment>
<accession>A0A392VFU0</accession>
<name>A0A392VFU0_9FABA</name>
<dbReference type="AlphaFoldDB" id="A0A392VFU0"/>
<feature type="non-terminal residue" evidence="2">
    <location>
        <position position="44"/>
    </location>
</feature>
<proteinExistence type="predicted"/>
<organism evidence="2 3">
    <name type="scientific">Trifolium medium</name>
    <dbReference type="NCBI Taxonomy" id="97028"/>
    <lineage>
        <taxon>Eukaryota</taxon>
        <taxon>Viridiplantae</taxon>
        <taxon>Streptophyta</taxon>
        <taxon>Embryophyta</taxon>
        <taxon>Tracheophyta</taxon>
        <taxon>Spermatophyta</taxon>
        <taxon>Magnoliopsida</taxon>
        <taxon>eudicotyledons</taxon>
        <taxon>Gunneridae</taxon>
        <taxon>Pentapetalae</taxon>
        <taxon>rosids</taxon>
        <taxon>fabids</taxon>
        <taxon>Fabales</taxon>
        <taxon>Fabaceae</taxon>
        <taxon>Papilionoideae</taxon>
        <taxon>50 kb inversion clade</taxon>
        <taxon>NPAAA clade</taxon>
        <taxon>Hologalegina</taxon>
        <taxon>IRL clade</taxon>
        <taxon>Trifolieae</taxon>
        <taxon>Trifolium</taxon>
    </lineage>
</organism>
<feature type="chain" id="PRO_5017409365" evidence="1">
    <location>
        <begin position="18"/>
        <end position="44"/>
    </location>
</feature>
<keyword evidence="1" id="KW-0732">Signal</keyword>
<sequence length="44" mass="4688">MWRLPLLWSWSIDLIVSLELSRTPPTSGIRAVVRLGGGAGGDPG</sequence>
<evidence type="ECO:0000313" key="3">
    <source>
        <dbReference type="Proteomes" id="UP000265520"/>
    </source>
</evidence>
<keyword evidence="3" id="KW-1185">Reference proteome</keyword>
<feature type="signal peptide" evidence="1">
    <location>
        <begin position="1"/>
        <end position="17"/>
    </location>
</feature>
<protein>
    <submittedName>
        <fullName evidence="2">Uncharacterized protein</fullName>
    </submittedName>
</protein>
<evidence type="ECO:0000313" key="2">
    <source>
        <dbReference type="EMBL" id="MCI85725.1"/>
    </source>
</evidence>
<dbReference type="Proteomes" id="UP000265520">
    <property type="component" value="Unassembled WGS sequence"/>
</dbReference>
<evidence type="ECO:0000256" key="1">
    <source>
        <dbReference type="SAM" id="SignalP"/>
    </source>
</evidence>
<reference evidence="2 3" key="1">
    <citation type="journal article" date="2018" name="Front. Plant Sci.">
        <title>Red Clover (Trifolium pratense) and Zigzag Clover (T. medium) - A Picture of Genomic Similarities and Differences.</title>
        <authorList>
            <person name="Dluhosova J."/>
            <person name="Istvanek J."/>
            <person name="Nedelnik J."/>
            <person name="Repkova J."/>
        </authorList>
    </citation>
    <scope>NUCLEOTIDE SEQUENCE [LARGE SCALE GENOMIC DNA]</scope>
    <source>
        <strain evidence="3">cv. 10/8</strain>
        <tissue evidence="2">Leaf</tissue>
    </source>
</reference>
<dbReference type="EMBL" id="LXQA011122446">
    <property type="protein sequence ID" value="MCI85725.1"/>
    <property type="molecule type" value="Genomic_DNA"/>
</dbReference>